<evidence type="ECO:0000313" key="8">
    <source>
        <dbReference type="EMBL" id="NMQ28189.1"/>
    </source>
</evidence>
<dbReference type="PANTHER" id="PTHR33841">
    <property type="entry name" value="DNA METHYLTRANSFERASE YEEA-RELATED"/>
    <property type="match status" value="1"/>
</dbReference>
<reference evidence="8 9" key="1">
    <citation type="submission" date="2019-03" db="EMBL/GenBank/DDBJ databases">
        <title>Metabolic reconstructions from genomes of highly enriched 'Candidatus Accumulibacter' and 'Candidatus Competibacter' bioreactor populations.</title>
        <authorList>
            <person name="Annavajhala M.K."/>
            <person name="Welles L."/>
            <person name="Abbas B."/>
            <person name="Sorokin D."/>
            <person name="Park H."/>
            <person name="Van Loosdrecht M."/>
            <person name="Chandran K."/>
        </authorList>
    </citation>
    <scope>NUCLEOTIDE SEQUENCE [LARGE SCALE GENOMIC DNA]</scope>
    <source>
        <strain evidence="8 9">SBR_S</strain>
    </source>
</reference>
<evidence type="ECO:0000259" key="7">
    <source>
        <dbReference type="Pfam" id="PF18135"/>
    </source>
</evidence>
<feature type="domain" description="Type II methyltransferase M.TaqI-like" evidence="6">
    <location>
        <begin position="547"/>
        <end position="675"/>
    </location>
</feature>
<evidence type="ECO:0000259" key="6">
    <source>
        <dbReference type="Pfam" id="PF07669"/>
    </source>
</evidence>
<dbReference type="Proteomes" id="UP000749010">
    <property type="component" value="Unassembled WGS sequence"/>
</dbReference>
<dbReference type="PANTHER" id="PTHR33841:SF1">
    <property type="entry name" value="DNA METHYLTRANSFERASE A"/>
    <property type="match status" value="1"/>
</dbReference>
<gene>
    <name evidence="8" type="ORF">E4Q23_10755</name>
</gene>
<evidence type="ECO:0000256" key="2">
    <source>
        <dbReference type="ARBA" id="ARBA00022603"/>
    </source>
</evidence>
<dbReference type="PRINTS" id="PR00507">
    <property type="entry name" value="N12N6MTFRASE"/>
</dbReference>
<accession>A0ABX1TZB2</accession>
<proteinExistence type="predicted"/>
<dbReference type="InterPro" id="IPR050953">
    <property type="entry name" value="N4_N6_ade-DNA_methylase"/>
</dbReference>
<comment type="catalytic activity">
    <reaction evidence="5">
        <text>a 2'-deoxyadenosine in DNA + S-adenosyl-L-methionine = an N(6)-methyl-2'-deoxyadenosine in DNA + S-adenosyl-L-homocysteine + H(+)</text>
        <dbReference type="Rhea" id="RHEA:15197"/>
        <dbReference type="Rhea" id="RHEA-COMP:12418"/>
        <dbReference type="Rhea" id="RHEA-COMP:12419"/>
        <dbReference type="ChEBI" id="CHEBI:15378"/>
        <dbReference type="ChEBI" id="CHEBI:57856"/>
        <dbReference type="ChEBI" id="CHEBI:59789"/>
        <dbReference type="ChEBI" id="CHEBI:90615"/>
        <dbReference type="ChEBI" id="CHEBI:90616"/>
        <dbReference type="EC" id="2.1.1.72"/>
    </reaction>
</comment>
<dbReference type="InterPro" id="IPR029063">
    <property type="entry name" value="SAM-dependent_MTases_sf"/>
</dbReference>
<name>A0ABX1TZB2_9PROT</name>
<feature type="domain" description="Type ISP restriction-modification enzyme LLaBIII C-terminal specificity" evidence="7">
    <location>
        <begin position="790"/>
        <end position="1128"/>
    </location>
</feature>
<evidence type="ECO:0000256" key="4">
    <source>
        <dbReference type="ARBA" id="ARBA00022691"/>
    </source>
</evidence>
<dbReference type="GO" id="GO:0008168">
    <property type="term" value="F:methyltransferase activity"/>
    <property type="evidence" value="ECO:0007669"/>
    <property type="project" value="UniProtKB-KW"/>
</dbReference>
<dbReference type="RefSeq" id="WP_169066649.1">
    <property type="nucleotide sequence ID" value="NZ_SPMY01000028.1"/>
</dbReference>
<evidence type="ECO:0000256" key="1">
    <source>
        <dbReference type="ARBA" id="ARBA00011900"/>
    </source>
</evidence>
<keyword evidence="3" id="KW-0808">Transferase</keyword>
<keyword evidence="4" id="KW-0949">S-adenosyl-L-methionine</keyword>
<organism evidence="8 9">
    <name type="scientific">Candidatus Accumulibacter phosphatis</name>
    <dbReference type="NCBI Taxonomy" id="327160"/>
    <lineage>
        <taxon>Bacteria</taxon>
        <taxon>Pseudomonadati</taxon>
        <taxon>Pseudomonadota</taxon>
        <taxon>Betaproteobacteria</taxon>
        <taxon>Candidatus Accumulibacter</taxon>
    </lineage>
</organism>
<comment type="caution">
    <text evidence="8">The sequence shown here is derived from an EMBL/GenBank/DDBJ whole genome shotgun (WGS) entry which is preliminary data.</text>
</comment>
<dbReference type="GO" id="GO:0032259">
    <property type="term" value="P:methylation"/>
    <property type="evidence" value="ECO:0007669"/>
    <property type="project" value="UniProtKB-KW"/>
</dbReference>
<dbReference type="EMBL" id="SPMY01000028">
    <property type="protein sequence ID" value="NMQ28189.1"/>
    <property type="molecule type" value="Genomic_DNA"/>
</dbReference>
<dbReference type="SUPFAM" id="SSF53335">
    <property type="entry name" value="S-adenosyl-L-methionine-dependent methyltransferases"/>
    <property type="match status" value="1"/>
</dbReference>
<dbReference type="EC" id="2.1.1.72" evidence="1"/>
<sequence length="1150" mass="130712">MTEEQRRRLRAVKTFAQLIDFLRDELDWPIDQGHDEDDLTFDWSDDLGLKDEERVGIKEIKQLRPLETGQPWGIFFVNFEKKSLPIVILRRILNALVLKKRASANRAKQAAWQQRDLLFISAYGQESERQLTFAHFSEPTNDFDPSKATLRVLGWDDDDTSLKLDYVADTLKAKLTWPTDTADLKDWRQRWSEAFELRHREVIDTAQDLALRLAELAKRIRNRMLQVLPRESESGELRKLLKGFQAALIHDLDEARFADMYAQTITYGLFSAAVSRTVPGAGTAVHQDNVVDMVPVTNPFLREMLSSFLKAGGRRGKLDFDELGIQEVVDLLNDPKTHMEAVLRDFGNRTRGEDPVIHFYEEFLKAYDKKLKVQRGVFYTPQPVVSYIVRSVHELLQAEFGLVDGLADTTTWGQMLKKHPGLKLPPLTDAPGEKRTISPDEPFVQILDPATGTATFLVEVIEVIHRTLAAKWKEQRLTDDQQRAAWNDYVPKHLLPRLHAYELMMAPYAIAHMKIGLKLSETGYRFGTDERARIYLTNALEPSLKQLPLVGFDALAHEAAAVNEIKRHRRFTVVIGNPPYAGHSRNNEIHWIVDLVKDFTRDEPSLQGPGQGKWLQDDYVKFLRISQHLLASTQAGVLAMITNHRYLTNRTFKGMRRLWRSQFPLTRILDLHGNRVVREVSPVGHDENVFDIEQGVAIGIFAKGCVAPSRVGFHELWGSRTTKDTIGKYDVLAGTSLRTTEWQWLNPGPPDWLFSPREEVAEDIRSEFDSAIKMLELMPGVLGPNGKPQSGLLTMHDGFALSFTASEVEEKMRHFLRTTSREEAKGVFGTLCNPQQWDYATAKRTLASPAWRKKVLRISVSPFDARYTVYDKSVAVHLRRRLSDHFFNHKNLGLVIGEAGQEISGDDWDAVSCVDSILQLNYFRRNGSPTLPLYIYDEDILAGGADARRANLSPQHLAEIAGRLRLKVGRDGLPVGLTPEDIFHYAYALFHSPGYRSRYAEFLKIDFPRLPLTGNLDLFRALAGLGGDLVALHLLESPKLAQPITEFIGGGNPVVEKVSWSRETVWVDKAQRIGFRGVREDVWNFHIGGYQVCAKWFKDRKGHTLSEDDRTHYQKIVIALSETIRLMAEIDRVIDAHGGWPAAFQTTATA</sequence>
<keyword evidence="9" id="KW-1185">Reference proteome</keyword>
<evidence type="ECO:0000256" key="3">
    <source>
        <dbReference type="ARBA" id="ARBA00022679"/>
    </source>
</evidence>
<dbReference type="InterPro" id="IPR041635">
    <property type="entry name" value="Type_ISP_LLaBIII_C"/>
</dbReference>
<protein>
    <recommendedName>
        <fullName evidence="1">site-specific DNA-methyltransferase (adenine-specific)</fullName>
        <ecNumber evidence="1">2.1.1.72</ecNumber>
    </recommendedName>
</protein>
<dbReference type="InterPro" id="IPR011639">
    <property type="entry name" value="MethylTrfase_TaqI-like_dom"/>
</dbReference>
<dbReference type="Pfam" id="PF18135">
    <property type="entry name" value="Type_ISP_C"/>
    <property type="match status" value="1"/>
</dbReference>
<evidence type="ECO:0000313" key="9">
    <source>
        <dbReference type="Proteomes" id="UP000749010"/>
    </source>
</evidence>
<keyword evidence="2 8" id="KW-0489">Methyltransferase</keyword>
<dbReference type="Pfam" id="PF07669">
    <property type="entry name" value="Eco57I"/>
    <property type="match status" value="1"/>
</dbReference>
<dbReference type="Gene3D" id="3.40.50.150">
    <property type="entry name" value="Vaccinia Virus protein VP39"/>
    <property type="match status" value="1"/>
</dbReference>
<evidence type="ECO:0000256" key="5">
    <source>
        <dbReference type="ARBA" id="ARBA00047942"/>
    </source>
</evidence>